<dbReference type="PRINTS" id="PR00081">
    <property type="entry name" value="GDHRDH"/>
</dbReference>
<keyword evidence="6" id="KW-1185">Reference proteome</keyword>
<evidence type="ECO:0000256" key="3">
    <source>
        <dbReference type="RuleBase" id="RU000363"/>
    </source>
</evidence>
<dbReference type="OrthoDB" id="9804774at2"/>
<dbReference type="InterPro" id="IPR002347">
    <property type="entry name" value="SDR_fam"/>
</dbReference>
<sequence length="293" mass="30514">MNRICNDRSIIVTGAGGGLGRAYALALAAEGAGVIVNDIRREAAQAVVDEIRKAGGKAVASCDDITSMDGARAIVATGVEAFGDVQGVVNNAGIVRDRMFASLSEEDWDLVIKVHLKGHFCLASVLVQRWREQSKAGVKVDARIVNTSSGAGLMGSVGQSNYAAAKGGIASLTLVQAAELARYGITANALAPAARTSMTEGPFAAMMKKPEDGSFDYYDPANVAPLVVWLCSPLSAKVTGKVFEVEGGKLAIASGWHSGVAIDKKARWQPQELGEVVGRLLADAPPAQKVYGT</sequence>
<dbReference type="FunFam" id="3.40.50.720:FF:000446">
    <property type="entry name" value="Short chain dehydrogenase"/>
    <property type="match status" value="1"/>
</dbReference>
<dbReference type="AlphaFoldDB" id="A0A1H9JHM9"/>
<reference evidence="5 6" key="1">
    <citation type="submission" date="2016-10" db="EMBL/GenBank/DDBJ databases">
        <authorList>
            <person name="de Groot N.N."/>
        </authorList>
    </citation>
    <scope>NUCLEOTIDE SEQUENCE [LARGE SCALE GENOMIC DNA]</scope>
    <source>
        <strain evidence="5 6">DSM 25927</strain>
    </source>
</reference>
<dbReference type="RefSeq" id="WP_093287782.1">
    <property type="nucleotide sequence ID" value="NZ_FOFS01000011.1"/>
</dbReference>
<accession>A0A1H9JHM9</accession>
<dbReference type="InterPro" id="IPR036291">
    <property type="entry name" value="NAD(P)-bd_dom_sf"/>
</dbReference>
<dbReference type="SUPFAM" id="SSF51735">
    <property type="entry name" value="NAD(P)-binding Rossmann-fold domains"/>
    <property type="match status" value="1"/>
</dbReference>
<dbReference type="InterPro" id="IPR020904">
    <property type="entry name" value="Sc_DH/Rdtase_CS"/>
</dbReference>
<dbReference type="Pfam" id="PF00106">
    <property type="entry name" value="adh_short"/>
    <property type="match status" value="1"/>
</dbReference>
<dbReference type="STRING" id="489703.SAMN04488038_111181"/>
<evidence type="ECO:0000313" key="6">
    <source>
        <dbReference type="Proteomes" id="UP000199233"/>
    </source>
</evidence>
<dbReference type="GO" id="GO:0016491">
    <property type="term" value="F:oxidoreductase activity"/>
    <property type="evidence" value="ECO:0007669"/>
    <property type="project" value="UniProtKB-KW"/>
</dbReference>
<dbReference type="NCBIfam" id="NF005861">
    <property type="entry name" value="PRK07791.1"/>
    <property type="match status" value="1"/>
</dbReference>
<gene>
    <name evidence="5" type="ORF">SAMN04488038_111181</name>
</gene>
<evidence type="ECO:0000256" key="2">
    <source>
        <dbReference type="ARBA" id="ARBA00023002"/>
    </source>
</evidence>
<proteinExistence type="inferred from homology"/>
<dbReference type="EMBL" id="FOFS01000011">
    <property type="protein sequence ID" value="SEQ86414.1"/>
    <property type="molecule type" value="Genomic_DNA"/>
</dbReference>
<comment type="similarity">
    <text evidence="1 3">Belongs to the short-chain dehydrogenases/reductases (SDR) family.</text>
</comment>
<dbReference type="PANTHER" id="PTHR45024:SF2">
    <property type="entry name" value="SCP2 DOMAIN-CONTAINING PROTEIN"/>
    <property type="match status" value="1"/>
</dbReference>
<dbReference type="Proteomes" id="UP000199233">
    <property type="component" value="Unassembled WGS sequence"/>
</dbReference>
<evidence type="ECO:0000313" key="5">
    <source>
        <dbReference type="EMBL" id="SEQ86414.1"/>
    </source>
</evidence>
<evidence type="ECO:0000259" key="4">
    <source>
        <dbReference type="SMART" id="SM00822"/>
    </source>
</evidence>
<dbReference type="PROSITE" id="PS00061">
    <property type="entry name" value="ADH_SHORT"/>
    <property type="match status" value="1"/>
</dbReference>
<feature type="domain" description="Ketoreductase" evidence="4">
    <location>
        <begin position="8"/>
        <end position="193"/>
    </location>
</feature>
<dbReference type="InterPro" id="IPR057326">
    <property type="entry name" value="KR_dom"/>
</dbReference>
<dbReference type="Gene3D" id="3.40.50.720">
    <property type="entry name" value="NAD(P)-binding Rossmann-like Domain"/>
    <property type="match status" value="1"/>
</dbReference>
<name>A0A1H9JHM9_9GAMM</name>
<dbReference type="SMART" id="SM00822">
    <property type="entry name" value="PKS_KR"/>
    <property type="match status" value="1"/>
</dbReference>
<evidence type="ECO:0000256" key="1">
    <source>
        <dbReference type="ARBA" id="ARBA00006484"/>
    </source>
</evidence>
<dbReference type="PRINTS" id="PR00080">
    <property type="entry name" value="SDRFAMILY"/>
</dbReference>
<organism evidence="5 6">
    <name type="scientific">Solimonas aquatica</name>
    <dbReference type="NCBI Taxonomy" id="489703"/>
    <lineage>
        <taxon>Bacteria</taxon>
        <taxon>Pseudomonadati</taxon>
        <taxon>Pseudomonadota</taxon>
        <taxon>Gammaproteobacteria</taxon>
        <taxon>Nevskiales</taxon>
        <taxon>Nevskiaceae</taxon>
        <taxon>Solimonas</taxon>
    </lineage>
</organism>
<keyword evidence="2" id="KW-0560">Oxidoreductase</keyword>
<dbReference type="PANTHER" id="PTHR45024">
    <property type="entry name" value="DEHYDROGENASES, SHORT CHAIN"/>
    <property type="match status" value="1"/>
</dbReference>
<dbReference type="InterPro" id="IPR051687">
    <property type="entry name" value="Peroxisomal_Beta-Oxidation"/>
</dbReference>
<protein>
    <submittedName>
        <fullName evidence="5">NAD(P)-dependent dehydrogenase, short-chain alcohol dehydrogenase family</fullName>
    </submittedName>
</protein>